<dbReference type="AlphaFoldDB" id="A0A9P6DED2"/>
<evidence type="ECO:0008006" key="3">
    <source>
        <dbReference type="Google" id="ProtNLM"/>
    </source>
</evidence>
<dbReference type="Gene3D" id="3.80.10.10">
    <property type="entry name" value="Ribonuclease Inhibitor"/>
    <property type="match status" value="1"/>
</dbReference>
<keyword evidence="2" id="KW-1185">Reference proteome</keyword>
<dbReference type="InterPro" id="IPR036047">
    <property type="entry name" value="F-box-like_dom_sf"/>
</dbReference>
<protein>
    <recommendedName>
        <fullName evidence="3">F-box domain-containing protein</fullName>
    </recommendedName>
</protein>
<dbReference type="SUPFAM" id="SSF81383">
    <property type="entry name" value="F-box domain"/>
    <property type="match status" value="1"/>
</dbReference>
<dbReference type="OrthoDB" id="2788229at2759"/>
<gene>
    <name evidence="1" type="ORF">BDN71DRAFT_1022805</name>
</gene>
<proteinExistence type="predicted"/>
<organism evidence="1 2">
    <name type="scientific">Pleurotus eryngii</name>
    <name type="common">Boletus of the steppes</name>
    <dbReference type="NCBI Taxonomy" id="5323"/>
    <lineage>
        <taxon>Eukaryota</taxon>
        <taxon>Fungi</taxon>
        <taxon>Dikarya</taxon>
        <taxon>Basidiomycota</taxon>
        <taxon>Agaricomycotina</taxon>
        <taxon>Agaricomycetes</taxon>
        <taxon>Agaricomycetidae</taxon>
        <taxon>Agaricales</taxon>
        <taxon>Pleurotineae</taxon>
        <taxon>Pleurotaceae</taxon>
        <taxon>Pleurotus</taxon>
    </lineage>
</organism>
<reference evidence="1" key="1">
    <citation type="submission" date="2020-11" db="EMBL/GenBank/DDBJ databases">
        <authorList>
            <consortium name="DOE Joint Genome Institute"/>
            <person name="Ahrendt S."/>
            <person name="Riley R."/>
            <person name="Andreopoulos W."/>
            <person name="Labutti K."/>
            <person name="Pangilinan J."/>
            <person name="Ruiz-Duenas F.J."/>
            <person name="Barrasa J.M."/>
            <person name="Sanchez-Garcia M."/>
            <person name="Camarero S."/>
            <person name="Miyauchi S."/>
            <person name="Serrano A."/>
            <person name="Linde D."/>
            <person name="Babiker R."/>
            <person name="Drula E."/>
            <person name="Ayuso-Fernandez I."/>
            <person name="Pacheco R."/>
            <person name="Padilla G."/>
            <person name="Ferreira P."/>
            <person name="Barriuso J."/>
            <person name="Kellner H."/>
            <person name="Castanera R."/>
            <person name="Alfaro M."/>
            <person name="Ramirez L."/>
            <person name="Pisabarro A.G."/>
            <person name="Kuo A."/>
            <person name="Tritt A."/>
            <person name="Lipzen A."/>
            <person name="He G."/>
            <person name="Yan M."/>
            <person name="Ng V."/>
            <person name="Cullen D."/>
            <person name="Martin F."/>
            <person name="Rosso M.-N."/>
            <person name="Henrissat B."/>
            <person name="Hibbett D."/>
            <person name="Martinez A.T."/>
            <person name="Grigoriev I.V."/>
        </authorList>
    </citation>
    <scope>NUCLEOTIDE SEQUENCE</scope>
    <source>
        <strain evidence="1">ATCC 90797</strain>
    </source>
</reference>
<dbReference type="EMBL" id="MU154579">
    <property type="protein sequence ID" value="KAF9493914.1"/>
    <property type="molecule type" value="Genomic_DNA"/>
</dbReference>
<sequence length="292" mass="33335">MIWPLGCRFSGTQHASKQFHARCIPFELLDYIIHFLDGNKASMASFSLVCRAWYRPTRPHLFGSFALNCALLNSPLAGRKLCNGLLRVLDGSPHLAHYFRHIELFIYASSQLAQDPSLHSVLRRFPSVQTLIFRTFTDEWSRLPLDLVSSLHRIISNPSFERLEIHRVRFAPRAPELAVFLNHCARSLRYLTLVGVSYDAEIKAQDHSPPDPIPQLTNLREMEVFGNSTNQTLLAMNCDMPNLRRYHQNTNISSAWWQPVFTIVQPCIPPSVSDLSLTIRLPVFFSSLLGVH</sequence>
<evidence type="ECO:0000313" key="2">
    <source>
        <dbReference type="Proteomes" id="UP000807025"/>
    </source>
</evidence>
<comment type="caution">
    <text evidence="1">The sequence shown here is derived from an EMBL/GenBank/DDBJ whole genome shotgun (WGS) entry which is preliminary data.</text>
</comment>
<dbReference type="CDD" id="cd09917">
    <property type="entry name" value="F-box_SF"/>
    <property type="match status" value="1"/>
</dbReference>
<evidence type="ECO:0000313" key="1">
    <source>
        <dbReference type="EMBL" id="KAF9493914.1"/>
    </source>
</evidence>
<dbReference type="InterPro" id="IPR032675">
    <property type="entry name" value="LRR_dom_sf"/>
</dbReference>
<dbReference type="Proteomes" id="UP000807025">
    <property type="component" value="Unassembled WGS sequence"/>
</dbReference>
<name>A0A9P6DED2_PLEER</name>
<accession>A0A9P6DED2</accession>